<name>A0A4Y2JA10_ARAVE</name>
<dbReference type="EMBL" id="BGPR01003284">
    <property type="protein sequence ID" value="GBM86082.1"/>
    <property type="molecule type" value="Genomic_DNA"/>
</dbReference>
<dbReference type="Proteomes" id="UP000499080">
    <property type="component" value="Unassembled WGS sequence"/>
</dbReference>
<evidence type="ECO:0000313" key="1">
    <source>
        <dbReference type="EMBL" id="GBM86082.1"/>
    </source>
</evidence>
<sequence length="99" mass="10949">MGCFLLVIDRIATPFEPRPDSIHLSNCSRCRLATADSIFFFYSVVKRGVRLESSSAMASGPERWCRLRGVQRSAGAETSVVPKLLSGPGLTHRHLFGRL</sequence>
<evidence type="ECO:0000313" key="2">
    <source>
        <dbReference type="Proteomes" id="UP000499080"/>
    </source>
</evidence>
<gene>
    <name evidence="1" type="ORF">AVEN_269257_1</name>
</gene>
<proteinExistence type="predicted"/>
<comment type="caution">
    <text evidence="1">The sequence shown here is derived from an EMBL/GenBank/DDBJ whole genome shotgun (WGS) entry which is preliminary data.</text>
</comment>
<protein>
    <submittedName>
        <fullName evidence="1">Uncharacterized protein</fullName>
    </submittedName>
</protein>
<dbReference type="AlphaFoldDB" id="A0A4Y2JA10"/>
<organism evidence="1 2">
    <name type="scientific">Araneus ventricosus</name>
    <name type="common">Orbweaver spider</name>
    <name type="synonym">Epeira ventricosa</name>
    <dbReference type="NCBI Taxonomy" id="182803"/>
    <lineage>
        <taxon>Eukaryota</taxon>
        <taxon>Metazoa</taxon>
        <taxon>Ecdysozoa</taxon>
        <taxon>Arthropoda</taxon>
        <taxon>Chelicerata</taxon>
        <taxon>Arachnida</taxon>
        <taxon>Araneae</taxon>
        <taxon>Araneomorphae</taxon>
        <taxon>Entelegynae</taxon>
        <taxon>Araneoidea</taxon>
        <taxon>Araneidae</taxon>
        <taxon>Araneus</taxon>
    </lineage>
</organism>
<reference evidence="1 2" key="1">
    <citation type="journal article" date="2019" name="Sci. Rep.">
        <title>Orb-weaving spider Araneus ventricosus genome elucidates the spidroin gene catalogue.</title>
        <authorList>
            <person name="Kono N."/>
            <person name="Nakamura H."/>
            <person name="Ohtoshi R."/>
            <person name="Moran D.A.P."/>
            <person name="Shinohara A."/>
            <person name="Yoshida Y."/>
            <person name="Fujiwara M."/>
            <person name="Mori M."/>
            <person name="Tomita M."/>
            <person name="Arakawa K."/>
        </authorList>
    </citation>
    <scope>NUCLEOTIDE SEQUENCE [LARGE SCALE GENOMIC DNA]</scope>
</reference>
<keyword evidence="2" id="KW-1185">Reference proteome</keyword>
<accession>A0A4Y2JA10</accession>